<protein>
    <recommendedName>
        <fullName evidence="1">peptidylprolyl isomerase</fullName>
        <ecNumber evidence="1">5.2.1.8</ecNumber>
    </recommendedName>
</protein>
<name>A0A0D2JHF1_9CHLO</name>
<feature type="domain" description="PPIase FKBP-type" evidence="2">
    <location>
        <begin position="48"/>
        <end position="143"/>
    </location>
</feature>
<dbReference type="AlphaFoldDB" id="A0A0D2JHF1"/>
<dbReference type="PANTHER" id="PTHR47598">
    <property type="entry name" value="PEPTIDYL-PROLYL CIS-TRANS ISOMERASE FKBP17-2, CHLOROPLASTIC"/>
    <property type="match status" value="1"/>
</dbReference>
<dbReference type="InterPro" id="IPR046357">
    <property type="entry name" value="PPIase_dom_sf"/>
</dbReference>
<evidence type="ECO:0000313" key="4">
    <source>
        <dbReference type="Proteomes" id="UP000054498"/>
    </source>
</evidence>
<dbReference type="EC" id="5.2.1.8" evidence="1"/>
<organism evidence="3 4">
    <name type="scientific">Monoraphidium neglectum</name>
    <dbReference type="NCBI Taxonomy" id="145388"/>
    <lineage>
        <taxon>Eukaryota</taxon>
        <taxon>Viridiplantae</taxon>
        <taxon>Chlorophyta</taxon>
        <taxon>core chlorophytes</taxon>
        <taxon>Chlorophyceae</taxon>
        <taxon>CS clade</taxon>
        <taxon>Sphaeropleales</taxon>
        <taxon>Selenastraceae</taxon>
        <taxon>Monoraphidium</taxon>
    </lineage>
</organism>
<dbReference type="InterPro" id="IPR053111">
    <property type="entry name" value="Chloro_FKBP-type_PPIase"/>
</dbReference>
<evidence type="ECO:0000256" key="1">
    <source>
        <dbReference type="PROSITE-ProRule" id="PRU00277"/>
    </source>
</evidence>
<dbReference type="InterPro" id="IPR001179">
    <property type="entry name" value="PPIase_FKBP_dom"/>
</dbReference>
<dbReference type="SUPFAM" id="SSF54534">
    <property type="entry name" value="FKBP-like"/>
    <property type="match status" value="1"/>
</dbReference>
<dbReference type="GO" id="GO:0003755">
    <property type="term" value="F:peptidyl-prolyl cis-trans isomerase activity"/>
    <property type="evidence" value="ECO:0007669"/>
    <property type="project" value="UniProtKB-KW"/>
</dbReference>
<evidence type="ECO:0000313" key="3">
    <source>
        <dbReference type="EMBL" id="KIY98797.1"/>
    </source>
</evidence>
<comment type="catalytic activity">
    <reaction evidence="1">
        <text>[protein]-peptidylproline (omega=180) = [protein]-peptidylproline (omega=0)</text>
        <dbReference type="Rhea" id="RHEA:16237"/>
        <dbReference type="Rhea" id="RHEA-COMP:10747"/>
        <dbReference type="Rhea" id="RHEA-COMP:10748"/>
        <dbReference type="ChEBI" id="CHEBI:83833"/>
        <dbReference type="ChEBI" id="CHEBI:83834"/>
        <dbReference type="EC" id="5.2.1.8"/>
    </reaction>
</comment>
<dbReference type="Gene3D" id="3.10.50.40">
    <property type="match status" value="1"/>
</dbReference>
<dbReference type="KEGG" id="mng:MNEG_9163"/>
<reference evidence="3 4" key="1">
    <citation type="journal article" date="2013" name="BMC Genomics">
        <title>Reconstruction of the lipid metabolism for the microalga Monoraphidium neglectum from its genome sequence reveals characteristics suitable for biofuel production.</title>
        <authorList>
            <person name="Bogen C."/>
            <person name="Al-Dilaimi A."/>
            <person name="Albersmeier A."/>
            <person name="Wichmann J."/>
            <person name="Grundmann M."/>
            <person name="Rupp O."/>
            <person name="Lauersen K.J."/>
            <person name="Blifernez-Klassen O."/>
            <person name="Kalinowski J."/>
            <person name="Goesmann A."/>
            <person name="Mussgnug J.H."/>
            <person name="Kruse O."/>
        </authorList>
    </citation>
    <scope>NUCLEOTIDE SEQUENCE [LARGE SCALE GENOMIC DNA]</scope>
    <source>
        <strain evidence="3 4">SAG 48.87</strain>
    </source>
</reference>
<dbReference type="PANTHER" id="PTHR47598:SF1">
    <property type="entry name" value="PEPTIDYL-PROLYL CIS-TRANS ISOMERASE FKBP17-2, CHLOROPLASTIC"/>
    <property type="match status" value="1"/>
</dbReference>
<gene>
    <name evidence="3" type="ORF">MNEG_9163</name>
</gene>
<dbReference type="EMBL" id="KK102060">
    <property type="protein sequence ID" value="KIY98797.1"/>
    <property type="molecule type" value="Genomic_DNA"/>
</dbReference>
<keyword evidence="1" id="KW-0697">Rotamase</keyword>
<keyword evidence="1 3" id="KW-0413">Isomerase</keyword>
<evidence type="ECO:0000259" key="2">
    <source>
        <dbReference type="PROSITE" id="PS50059"/>
    </source>
</evidence>
<proteinExistence type="predicted"/>
<sequence>MAVFAPAAPAAAAAVPADQGSGRSIVKTASGIKYTDLEAGGGEAPKVGDLVMCDLVLSLEDGSKVLDTRETGTPIAFQVGITNPLVTEGLEEVVRGMKAGGTRLAVVPPALGYGAKATQPRGIDAPIPGNADLYYEVELLRCQGTPVGTACCSEAKFAERGGACIPAETLKQLEAMMSLNINL</sequence>
<dbReference type="RefSeq" id="XP_013897817.1">
    <property type="nucleotide sequence ID" value="XM_014042363.1"/>
</dbReference>
<dbReference type="GeneID" id="25742038"/>
<accession>A0A0D2JHF1</accession>
<dbReference type="OrthoDB" id="1902587at2759"/>
<dbReference type="Proteomes" id="UP000054498">
    <property type="component" value="Unassembled WGS sequence"/>
</dbReference>
<dbReference type="STRING" id="145388.A0A0D2JHF1"/>
<dbReference type="GO" id="GO:0009507">
    <property type="term" value="C:chloroplast"/>
    <property type="evidence" value="ECO:0007669"/>
    <property type="project" value="TreeGrafter"/>
</dbReference>
<keyword evidence="4" id="KW-1185">Reference proteome</keyword>
<dbReference type="PROSITE" id="PS50059">
    <property type="entry name" value="FKBP_PPIASE"/>
    <property type="match status" value="1"/>
</dbReference>
<dbReference type="Pfam" id="PF00254">
    <property type="entry name" value="FKBP_C"/>
    <property type="match status" value="1"/>
</dbReference>